<dbReference type="InterPro" id="IPR008979">
    <property type="entry name" value="Galactose-bd-like_sf"/>
</dbReference>
<proteinExistence type="predicted"/>
<gene>
    <name evidence="3" type="ORF">CCAX7_27690</name>
</gene>
<dbReference type="InterPro" id="IPR038417">
    <property type="entry name" value="Alpga-gal_N_sf"/>
</dbReference>
<dbReference type="InterPro" id="IPR017853">
    <property type="entry name" value="GH"/>
</dbReference>
<dbReference type="AlphaFoldDB" id="A0A402CTI4"/>
<protein>
    <submittedName>
        <fullName evidence="3">Uncharacterized protein</fullName>
    </submittedName>
</protein>
<dbReference type="Pfam" id="PF02065">
    <property type="entry name" value="Melibiase"/>
    <property type="match status" value="1"/>
</dbReference>
<name>A0A402CTI4_9BACT</name>
<evidence type="ECO:0000256" key="2">
    <source>
        <dbReference type="ARBA" id="ARBA00023295"/>
    </source>
</evidence>
<dbReference type="PANTHER" id="PTHR43053:SF3">
    <property type="entry name" value="ALPHA-GALACTOSIDASE C-RELATED"/>
    <property type="match status" value="1"/>
</dbReference>
<dbReference type="GO" id="GO:0004557">
    <property type="term" value="F:alpha-galactosidase activity"/>
    <property type="evidence" value="ECO:0007669"/>
    <property type="project" value="InterPro"/>
</dbReference>
<evidence type="ECO:0000313" key="4">
    <source>
        <dbReference type="Proteomes" id="UP000287394"/>
    </source>
</evidence>
<dbReference type="InterPro" id="IPR013785">
    <property type="entry name" value="Aldolase_TIM"/>
</dbReference>
<dbReference type="KEGG" id="ccot:CCAX7_27690"/>
<keyword evidence="4" id="KW-1185">Reference proteome</keyword>
<dbReference type="CDD" id="cd14791">
    <property type="entry name" value="GH36"/>
    <property type="match status" value="1"/>
</dbReference>
<dbReference type="Gene3D" id="3.20.20.70">
    <property type="entry name" value="Aldolase class I"/>
    <property type="match status" value="1"/>
</dbReference>
<evidence type="ECO:0000313" key="3">
    <source>
        <dbReference type="EMBL" id="BDI30718.1"/>
    </source>
</evidence>
<dbReference type="SMART" id="SM00776">
    <property type="entry name" value="NPCBM"/>
    <property type="match status" value="1"/>
</dbReference>
<accession>A0A402CTI4</accession>
<dbReference type="GO" id="GO:0016052">
    <property type="term" value="P:carbohydrate catabolic process"/>
    <property type="evidence" value="ECO:0007669"/>
    <property type="project" value="InterPro"/>
</dbReference>
<organism evidence="3 4">
    <name type="scientific">Capsulimonas corticalis</name>
    <dbReference type="NCBI Taxonomy" id="2219043"/>
    <lineage>
        <taxon>Bacteria</taxon>
        <taxon>Bacillati</taxon>
        <taxon>Armatimonadota</taxon>
        <taxon>Armatimonadia</taxon>
        <taxon>Capsulimonadales</taxon>
        <taxon>Capsulimonadaceae</taxon>
        <taxon>Capsulimonas</taxon>
    </lineage>
</organism>
<dbReference type="Gene3D" id="2.70.98.60">
    <property type="entry name" value="alpha-galactosidase from lactobacil brevis"/>
    <property type="match status" value="1"/>
</dbReference>
<dbReference type="SUPFAM" id="SSF51445">
    <property type="entry name" value="(Trans)glycosidases"/>
    <property type="match status" value="1"/>
</dbReference>
<dbReference type="SUPFAM" id="SSF49785">
    <property type="entry name" value="Galactose-binding domain-like"/>
    <property type="match status" value="1"/>
</dbReference>
<keyword evidence="2" id="KW-0326">Glycosidase</keyword>
<dbReference type="Pfam" id="PF08305">
    <property type="entry name" value="NPCBM"/>
    <property type="match status" value="1"/>
</dbReference>
<dbReference type="InterPro" id="IPR050985">
    <property type="entry name" value="Alpha-glycosidase_related"/>
</dbReference>
<reference evidence="3 4" key="1">
    <citation type="journal article" date="2019" name="Int. J. Syst. Evol. Microbiol.">
        <title>Capsulimonas corticalis gen. nov., sp. nov., an aerobic capsulated bacterium, of a novel bacterial order, Capsulimonadales ord. nov., of the class Armatimonadia of the phylum Armatimonadetes.</title>
        <authorList>
            <person name="Li J."/>
            <person name="Kudo C."/>
            <person name="Tonouchi A."/>
        </authorList>
    </citation>
    <scope>NUCLEOTIDE SEQUENCE [LARGE SCALE GENOMIC DNA]</scope>
    <source>
        <strain evidence="3 4">AX-7</strain>
    </source>
</reference>
<evidence type="ECO:0000256" key="1">
    <source>
        <dbReference type="ARBA" id="ARBA00022801"/>
    </source>
</evidence>
<dbReference type="EMBL" id="AP025739">
    <property type="protein sequence ID" value="BDI30718.1"/>
    <property type="molecule type" value="Genomic_DNA"/>
</dbReference>
<dbReference type="RefSeq" id="WP_119320685.1">
    <property type="nucleotide sequence ID" value="NZ_AP025739.1"/>
</dbReference>
<dbReference type="InterPro" id="IPR002252">
    <property type="entry name" value="Glyco_hydro_36"/>
</dbReference>
<dbReference type="InterPro" id="IPR038637">
    <property type="entry name" value="NPCBM_sf"/>
</dbReference>
<dbReference type="OrthoDB" id="9758822at2"/>
<dbReference type="Proteomes" id="UP000287394">
    <property type="component" value="Chromosome"/>
</dbReference>
<keyword evidence="1" id="KW-0378">Hydrolase</keyword>
<dbReference type="InterPro" id="IPR013222">
    <property type="entry name" value="Glyco_hyd_98_carb-bd"/>
</dbReference>
<dbReference type="Gene3D" id="2.60.120.1060">
    <property type="entry name" value="NPCBM/NEW2 domain"/>
    <property type="match status" value="1"/>
</dbReference>
<dbReference type="PANTHER" id="PTHR43053">
    <property type="entry name" value="GLYCOSIDASE FAMILY 31"/>
    <property type="match status" value="1"/>
</dbReference>
<dbReference type="PRINTS" id="PR00743">
    <property type="entry name" value="GLHYDRLASE36"/>
</dbReference>
<sequence>MNIPHIRAEIPALLLCGVSLLLSGTPLPASGASILSRQTLMSDSHSSLAISQRWTEAALNPRPSMVQVIGVHQQWGYLTQGRAFQGTPIDIGDRTFTHGLGTHADSEVRIVTGLPARRFHAWVGLDRNKATLSYHGIPARLVFSVEAGGKQIWASPTRRPSDGAYEVDVPLPDVTEFTLKVHALDGRITYAHADWGDARVECADGKSYWIGETLAEQQTPKKQIFSFVYDGKSSDDFLSSWSKKAKTGALSQGVTLHTQTFHDPATGLTLVEEFKQYAASPAAEWVLRLRNDGTQNTPIIENVLPLRLDWAGDNDTTFLYRSHGSHGDIDDFRYQADPVTPTQPGLTPTDFEMIAGGGRSSDNWMPYYNLQTGDNGVVVAIGWSGQWASSITRGYEDRIPITAGLQHTHFTLAPGEEVRTPSISLVFWSGKPINGNNNLRQFIIDHHTPRVDGRIQTPPLTQGSWGGVKDQTTLQTIQHIKDLGLKYDYFWIDAGWYGTAESFSEQEASAKWYDQVGNWNANPIAHPHGMRPISDAAHAAGMKFLLWFEPERAMEGTALPTQHPDWFLSMGDPGDKRRLLNLGNPDALKWLIEFTSHMIKDYHVDCLRQDFNVAPLEFWQKADAPDHVGLTETRHIMGLYSFWDELHRRFPHLLIDNCASGGRRLDIELAGRAIPLWRSDYLSLGGENPLGVQLHTLGLSYWLPLNGTTPQARLGDLYNFHGALSAAMGFGLPAPKDIPKDYSLGYHKARMADFTRARPYYEGGYYPLTPYSSEETVWGAYQMHRDDLNSGLIVAMRRASCPYSSATFPLSALDPAGQYEFEDSLTGKKWRMSGREAMERGVSITLAQPKSSVLLFYRKVGADQATKSSSRLTP</sequence>